<accession>A0A9W8HQ67</accession>
<name>A0A9W8HQ67_9FUNG</name>
<evidence type="ECO:0000259" key="1">
    <source>
        <dbReference type="PROSITE" id="PS50181"/>
    </source>
</evidence>
<evidence type="ECO:0000313" key="3">
    <source>
        <dbReference type="Proteomes" id="UP001140094"/>
    </source>
</evidence>
<proteinExistence type="predicted"/>
<protein>
    <recommendedName>
        <fullName evidence="1">F-box domain-containing protein</fullName>
    </recommendedName>
</protein>
<dbReference type="SUPFAM" id="SSF81383">
    <property type="entry name" value="F-box domain"/>
    <property type="match status" value="1"/>
</dbReference>
<dbReference type="Gene3D" id="1.20.1280.50">
    <property type="match status" value="1"/>
</dbReference>
<evidence type="ECO:0000313" key="2">
    <source>
        <dbReference type="EMBL" id="KAJ2796482.1"/>
    </source>
</evidence>
<organism evidence="2 3">
    <name type="scientific">Coemansia guatemalensis</name>
    <dbReference type="NCBI Taxonomy" id="2761395"/>
    <lineage>
        <taxon>Eukaryota</taxon>
        <taxon>Fungi</taxon>
        <taxon>Fungi incertae sedis</taxon>
        <taxon>Zoopagomycota</taxon>
        <taxon>Kickxellomycotina</taxon>
        <taxon>Kickxellomycetes</taxon>
        <taxon>Kickxellales</taxon>
        <taxon>Kickxellaceae</taxon>
        <taxon>Coemansia</taxon>
    </lineage>
</organism>
<dbReference type="Gene3D" id="2.130.10.10">
    <property type="entry name" value="YVTN repeat-like/Quinoprotein amine dehydrogenase"/>
    <property type="match status" value="1"/>
</dbReference>
<feature type="domain" description="F-box" evidence="1">
    <location>
        <begin position="45"/>
        <end position="91"/>
    </location>
</feature>
<keyword evidence="3" id="KW-1185">Reference proteome</keyword>
<comment type="caution">
    <text evidence="2">The sequence shown here is derived from an EMBL/GenBank/DDBJ whole genome shotgun (WGS) entry which is preliminary data.</text>
</comment>
<dbReference type="InterPro" id="IPR015943">
    <property type="entry name" value="WD40/YVTN_repeat-like_dom_sf"/>
</dbReference>
<reference evidence="2" key="1">
    <citation type="submission" date="2022-07" db="EMBL/GenBank/DDBJ databases">
        <title>Phylogenomic reconstructions and comparative analyses of Kickxellomycotina fungi.</title>
        <authorList>
            <person name="Reynolds N.K."/>
            <person name="Stajich J.E."/>
            <person name="Barry K."/>
            <person name="Grigoriev I.V."/>
            <person name="Crous P."/>
            <person name="Smith M.E."/>
        </authorList>
    </citation>
    <scope>NUCLEOTIDE SEQUENCE</scope>
    <source>
        <strain evidence="2">NRRL 1565</strain>
    </source>
</reference>
<dbReference type="Proteomes" id="UP001140094">
    <property type="component" value="Unassembled WGS sequence"/>
</dbReference>
<dbReference type="AlphaFoldDB" id="A0A9W8HQ67"/>
<dbReference type="SUPFAM" id="SSF50978">
    <property type="entry name" value="WD40 repeat-like"/>
    <property type="match status" value="1"/>
</dbReference>
<dbReference type="EMBL" id="JANBUO010001886">
    <property type="protein sequence ID" value="KAJ2796482.1"/>
    <property type="molecule type" value="Genomic_DNA"/>
</dbReference>
<dbReference type="InterPro" id="IPR036322">
    <property type="entry name" value="WD40_repeat_dom_sf"/>
</dbReference>
<dbReference type="InterPro" id="IPR001810">
    <property type="entry name" value="F-box_dom"/>
</dbReference>
<dbReference type="SMART" id="SM00256">
    <property type="entry name" value="FBOX"/>
    <property type="match status" value="1"/>
</dbReference>
<gene>
    <name evidence="2" type="ORF">H4R20_005517</name>
</gene>
<dbReference type="OrthoDB" id="265044at2759"/>
<dbReference type="Pfam" id="PF12937">
    <property type="entry name" value="F-box-like"/>
    <property type="match status" value="1"/>
</dbReference>
<sequence>MAESFSRLPPSERVAALKSIIASLSPFEASIAKRELLLSNGSVEFDLIACLPCELIHCIFGLLDPHSLIECSKVSRNWRRSACADNVVHEVVRTAGFNSSSPAASADSCDDSDDFMLRRLNEREERWAKCQPVLSKAIPIVGTVTALALSKDWIAASIGRRLRAWRISRTEVCLAFDVWTHAAKSIAICPSGDHLACSSYLRTATVYALADSSELFSVTSPVESIVGVDLYLELLAVLKRNGSIDIYNWKQRRQISNIHSEGSKVSRKL</sequence>
<dbReference type="PROSITE" id="PS50181">
    <property type="entry name" value="FBOX"/>
    <property type="match status" value="1"/>
</dbReference>
<dbReference type="InterPro" id="IPR036047">
    <property type="entry name" value="F-box-like_dom_sf"/>
</dbReference>